<feature type="chain" id="PRO_5030901685" evidence="2">
    <location>
        <begin position="29"/>
        <end position="133"/>
    </location>
</feature>
<feature type="signal peptide" evidence="2">
    <location>
        <begin position="1"/>
        <end position="28"/>
    </location>
</feature>
<dbReference type="RefSeq" id="WP_207397803.1">
    <property type="nucleotide sequence ID" value="NZ_JABRWO010000010.1"/>
</dbReference>
<evidence type="ECO:0000256" key="1">
    <source>
        <dbReference type="SAM" id="Coils"/>
    </source>
</evidence>
<keyword evidence="4" id="KW-1185">Reference proteome</keyword>
<evidence type="ECO:0000313" key="4">
    <source>
        <dbReference type="Proteomes" id="UP000551616"/>
    </source>
</evidence>
<proteinExistence type="predicted"/>
<sequence>MNLKSIVLTSLGLLALLVAIPAITTLSAQEAAPSASSTAPNKEIRGRLPAHWNDIVTEDQKKQIYEIQHGYQAQIQKLEMEIARLDSAMADEVKAVLTDVQLTRLKELITEEELRRKKNEAAKAAAEKALSGS</sequence>
<evidence type="ECO:0000256" key="2">
    <source>
        <dbReference type="SAM" id="SignalP"/>
    </source>
</evidence>
<organism evidence="3 4">
    <name type="scientific">Bremerella alba</name>
    <dbReference type="NCBI Taxonomy" id="980252"/>
    <lineage>
        <taxon>Bacteria</taxon>
        <taxon>Pseudomonadati</taxon>
        <taxon>Planctomycetota</taxon>
        <taxon>Planctomycetia</taxon>
        <taxon>Pirellulales</taxon>
        <taxon>Pirellulaceae</taxon>
        <taxon>Bremerella</taxon>
    </lineage>
</organism>
<name>A0A7V8V7J4_9BACT</name>
<comment type="caution">
    <text evidence="3">The sequence shown here is derived from an EMBL/GenBank/DDBJ whole genome shotgun (WGS) entry which is preliminary data.</text>
</comment>
<dbReference type="Proteomes" id="UP000551616">
    <property type="component" value="Unassembled WGS sequence"/>
</dbReference>
<keyword evidence="1" id="KW-0175">Coiled coil</keyword>
<dbReference type="AlphaFoldDB" id="A0A7V8V7J4"/>
<protein>
    <submittedName>
        <fullName evidence="3">Uncharacterized protein</fullName>
    </submittedName>
</protein>
<gene>
    <name evidence="3" type="ORF">HOV93_35780</name>
</gene>
<feature type="coiled-coil region" evidence="1">
    <location>
        <begin position="68"/>
        <end position="95"/>
    </location>
</feature>
<accession>A0A7V8V7J4</accession>
<evidence type="ECO:0000313" key="3">
    <source>
        <dbReference type="EMBL" id="MBA2116389.1"/>
    </source>
</evidence>
<reference evidence="3 4" key="1">
    <citation type="submission" date="2020-05" db="EMBL/GenBank/DDBJ databases">
        <title>Bremerella alba sp. nov., a novel planctomycete isolated from the surface of the macroalga Fucus spiralis.</title>
        <authorList>
            <person name="Godinho O."/>
            <person name="Botelho R."/>
            <person name="Albuquerque L."/>
            <person name="Wiegand S."/>
            <person name="Da Costa M.S."/>
            <person name="Lobo-Da-Cunha A."/>
            <person name="Jogler C."/>
            <person name="Lage O.M."/>
        </authorList>
    </citation>
    <scope>NUCLEOTIDE SEQUENCE [LARGE SCALE GENOMIC DNA]</scope>
    <source>
        <strain evidence="3 4">FF15</strain>
    </source>
</reference>
<dbReference type="EMBL" id="JABRWO010000010">
    <property type="protein sequence ID" value="MBA2116389.1"/>
    <property type="molecule type" value="Genomic_DNA"/>
</dbReference>
<keyword evidence="2" id="KW-0732">Signal</keyword>